<dbReference type="SUPFAM" id="SSF90229">
    <property type="entry name" value="CCCH zinc finger"/>
    <property type="match status" value="1"/>
</dbReference>
<evidence type="ECO:0000313" key="8">
    <source>
        <dbReference type="Proteomes" id="UP000734854"/>
    </source>
</evidence>
<dbReference type="AlphaFoldDB" id="A0A8J5F874"/>
<accession>A0A8J5F874</accession>
<evidence type="ECO:0000256" key="5">
    <source>
        <dbReference type="SAM" id="MobiDB-lite"/>
    </source>
</evidence>
<dbReference type="InterPro" id="IPR000571">
    <property type="entry name" value="Znf_CCCH"/>
</dbReference>
<evidence type="ECO:0000256" key="3">
    <source>
        <dbReference type="ARBA" id="ARBA00022833"/>
    </source>
</evidence>
<keyword evidence="3 4" id="KW-0862">Zinc</keyword>
<dbReference type="InterPro" id="IPR036855">
    <property type="entry name" value="Znf_CCCH_sf"/>
</dbReference>
<keyword evidence="2 4" id="KW-0863">Zinc-finger</keyword>
<evidence type="ECO:0000256" key="4">
    <source>
        <dbReference type="PROSITE-ProRule" id="PRU00723"/>
    </source>
</evidence>
<evidence type="ECO:0000313" key="7">
    <source>
        <dbReference type="EMBL" id="KAG6481318.1"/>
    </source>
</evidence>
<evidence type="ECO:0000256" key="2">
    <source>
        <dbReference type="ARBA" id="ARBA00022771"/>
    </source>
</evidence>
<dbReference type="Proteomes" id="UP000734854">
    <property type="component" value="Unassembled WGS sequence"/>
</dbReference>
<reference evidence="7 8" key="1">
    <citation type="submission" date="2020-08" db="EMBL/GenBank/DDBJ databases">
        <title>Plant Genome Project.</title>
        <authorList>
            <person name="Zhang R.-G."/>
        </authorList>
    </citation>
    <scope>NUCLEOTIDE SEQUENCE [LARGE SCALE GENOMIC DNA]</scope>
    <source>
        <tissue evidence="7">Rhizome</tissue>
    </source>
</reference>
<dbReference type="PROSITE" id="PS50103">
    <property type="entry name" value="ZF_C3H1"/>
    <property type="match status" value="1"/>
</dbReference>
<evidence type="ECO:0000259" key="6">
    <source>
        <dbReference type="PROSITE" id="PS50103"/>
    </source>
</evidence>
<dbReference type="GO" id="GO:0008270">
    <property type="term" value="F:zinc ion binding"/>
    <property type="evidence" value="ECO:0007669"/>
    <property type="project" value="UniProtKB-KW"/>
</dbReference>
<name>A0A8J5F874_ZINOF</name>
<feature type="region of interest" description="Disordered" evidence="5">
    <location>
        <begin position="1"/>
        <end position="41"/>
    </location>
</feature>
<dbReference type="EMBL" id="JACMSC010000016">
    <property type="protein sequence ID" value="KAG6481318.1"/>
    <property type="molecule type" value="Genomic_DNA"/>
</dbReference>
<keyword evidence="8" id="KW-1185">Reference proteome</keyword>
<organism evidence="7 8">
    <name type="scientific">Zingiber officinale</name>
    <name type="common">Ginger</name>
    <name type="synonym">Amomum zingiber</name>
    <dbReference type="NCBI Taxonomy" id="94328"/>
    <lineage>
        <taxon>Eukaryota</taxon>
        <taxon>Viridiplantae</taxon>
        <taxon>Streptophyta</taxon>
        <taxon>Embryophyta</taxon>
        <taxon>Tracheophyta</taxon>
        <taxon>Spermatophyta</taxon>
        <taxon>Magnoliopsida</taxon>
        <taxon>Liliopsida</taxon>
        <taxon>Zingiberales</taxon>
        <taxon>Zingiberaceae</taxon>
        <taxon>Zingiber</taxon>
    </lineage>
</organism>
<comment type="caution">
    <text evidence="7">The sequence shown here is derived from an EMBL/GenBank/DDBJ whole genome shotgun (WGS) entry which is preliminary data.</text>
</comment>
<protein>
    <recommendedName>
        <fullName evidence="6">C3H1-type domain-containing protein</fullName>
    </recommendedName>
</protein>
<sequence length="105" mass="11822">MEDTPSKKRRVSDAPPPSFYKTRLPSFSMEPPLPKKRRVSDVHPPSFYKARLCLEFISTGCCPYGDACINAHGRDDGFRCSKNSGRFGAVAMEHWQDSTLRVEGN</sequence>
<proteinExistence type="predicted"/>
<dbReference type="Gene3D" id="4.10.1000.10">
    <property type="entry name" value="Zinc finger, CCCH-type"/>
    <property type="match status" value="1"/>
</dbReference>
<keyword evidence="1 4" id="KW-0479">Metal-binding</keyword>
<feature type="domain" description="C3H1-type" evidence="6">
    <location>
        <begin position="47"/>
        <end position="75"/>
    </location>
</feature>
<feature type="zinc finger region" description="C3H1-type" evidence="4">
    <location>
        <begin position="47"/>
        <end position="75"/>
    </location>
</feature>
<evidence type="ECO:0000256" key="1">
    <source>
        <dbReference type="ARBA" id="ARBA00022723"/>
    </source>
</evidence>
<gene>
    <name evidence="7" type="ORF">ZIOFF_057915</name>
</gene>